<dbReference type="InterPro" id="IPR011990">
    <property type="entry name" value="TPR-like_helical_dom_sf"/>
</dbReference>
<dbReference type="SMART" id="SM00028">
    <property type="entry name" value="TPR"/>
    <property type="match status" value="4"/>
</dbReference>
<evidence type="ECO:0000313" key="6">
    <source>
        <dbReference type="Proteomes" id="UP001282288"/>
    </source>
</evidence>
<dbReference type="EMBL" id="JARAWP010000057">
    <property type="protein sequence ID" value="MDX3025857.1"/>
    <property type="molecule type" value="Genomic_DNA"/>
</dbReference>
<dbReference type="GO" id="GO:0000160">
    <property type="term" value="P:phosphorelay signal transduction system"/>
    <property type="evidence" value="ECO:0007669"/>
    <property type="project" value="UniProtKB-KW"/>
</dbReference>
<dbReference type="AlphaFoldDB" id="A0AAP6BL68"/>
<dbReference type="Proteomes" id="UP001272987">
    <property type="component" value="Unassembled WGS sequence"/>
</dbReference>
<proteinExistence type="predicted"/>
<organism evidence="3 6">
    <name type="scientific">Streptomyces acidiscabies</name>
    <dbReference type="NCBI Taxonomy" id="42234"/>
    <lineage>
        <taxon>Bacteria</taxon>
        <taxon>Bacillati</taxon>
        <taxon>Actinomycetota</taxon>
        <taxon>Actinomycetes</taxon>
        <taxon>Kitasatosporales</taxon>
        <taxon>Streptomycetaceae</taxon>
        <taxon>Streptomyces</taxon>
    </lineage>
</organism>
<dbReference type="InterPro" id="IPR027417">
    <property type="entry name" value="P-loop_NTPase"/>
</dbReference>
<dbReference type="Gene3D" id="1.10.10.10">
    <property type="entry name" value="Winged helix-like DNA-binding domain superfamily/Winged helix DNA-binding domain"/>
    <property type="match status" value="1"/>
</dbReference>
<evidence type="ECO:0000313" key="3">
    <source>
        <dbReference type="EMBL" id="MDX2966839.1"/>
    </source>
</evidence>
<dbReference type="GeneID" id="69810685"/>
<protein>
    <submittedName>
        <fullName evidence="3">Tetratricopeptide repeat protein</fullName>
    </submittedName>
</protein>
<dbReference type="InterPro" id="IPR036388">
    <property type="entry name" value="WH-like_DNA-bd_sf"/>
</dbReference>
<dbReference type="PRINTS" id="PR00364">
    <property type="entry name" value="DISEASERSIST"/>
</dbReference>
<dbReference type="GO" id="GO:0003677">
    <property type="term" value="F:DNA binding"/>
    <property type="evidence" value="ECO:0007669"/>
    <property type="project" value="InterPro"/>
</dbReference>
<dbReference type="InterPro" id="IPR016032">
    <property type="entry name" value="Sig_transdc_resp-reg_C-effctor"/>
</dbReference>
<dbReference type="Pfam" id="PF03704">
    <property type="entry name" value="BTAD"/>
    <property type="match status" value="1"/>
</dbReference>
<dbReference type="Proteomes" id="UP001282288">
    <property type="component" value="Unassembled WGS sequence"/>
</dbReference>
<dbReference type="InterPro" id="IPR019734">
    <property type="entry name" value="TPR_rpt"/>
</dbReference>
<dbReference type="SMART" id="SM01043">
    <property type="entry name" value="BTAD"/>
    <property type="match status" value="1"/>
</dbReference>
<dbReference type="Gene3D" id="1.25.40.10">
    <property type="entry name" value="Tetratricopeptide repeat domain"/>
    <property type="match status" value="2"/>
</dbReference>
<keyword evidence="5" id="KW-1185">Reference proteome</keyword>
<sequence length="904" mass="99293">MEFRVLGPVVVMEAGVMVEVRSAKARELLAVLLLAPGHRASHSHITRCLWPGEESNSNRIRQIFHQLRRSVPGVVVDRNEPGYGQICVAPQSVDCVRFLERKRAAENTVNPAERLASLRAALAEYRGTPLEDMPGTGFERERAALMTELREATAACVQAELECGETHSALDRVTSALTSWPDNENLLRLNIAALQALGKEDEIEELLACWRRQSGRPTFHLLLADGTEETRRGGTDMKATLPAKLRQLPVRPAVFVGRQSQLHQLSRAVLGQTAGCSRIAVVSGMPGVGKTGLAVEAGARLEQHFQDILYVDLGGFSGGEPEHSGAILARFLNDLGARSKTPTMDGLVSAYRSKLAERTVLVILDNARDEHHVRPLLPGDAGMSAAIVTSRLRMDGLLIKERACLVDLTPLEIPAAAELLRRQVGEDRMRTVVPFIDDLVGYCGGLPFMLALVAARIVLRPAQALGSIVRELRDDSTRSNFLDLGPKDLSIRLQLDASYGLLSTQAARLLWQLAVHPGPTVSWTALRAFEPTSGFVVRAVDDLVRMSLVTEEPTGERYSLHDLVRVYVTEKAEQQDDEERELLIDRVLSFLLHNAWACDRKLDSGRRLPIGEADGIDVVAPSDSAEAMKWFDTEYSTLTAALRLSKKHGRDRYTWLLAMAMVTFQWRSGRHLDALRYLTFSLPAVEREGGPADIAMVLRMLAGTHRSLGDSTQAARELRRAVSLSEGCDDLAGISMGGYLLGVLLREGGAPGEALEHFTASLAAFEQLGDVLGRGVALSGIGNSLYDLGKYEEGLNYCLSSLNVLERTEDVNGQAYALFSLGRIRVARRDYGEAITDLERALVLYRFLSYGSRAARTLVWLSEALQDAGRMAEAMDAIEQTRSELEKLGESDLDAAMERLRNLP</sequence>
<name>A0AAP6BL68_9ACTN</name>
<dbReference type="SUPFAM" id="SSF52540">
    <property type="entry name" value="P-loop containing nucleoside triphosphate hydrolases"/>
    <property type="match status" value="1"/>
</dbReference>
<evidence type="ECO:0000313" key="4">
    <source>
        <dbReference type="EMBL" id="MDX3025857.1"/>
    </source>
</evidence>
<comment type="caution">
    <text evidence="3">The sequence shown here is derived from an EMBL/GenBank/DDBJ whole genome shotgun (WGS) entry which is preliminary data.</text>
</comment>
<dbReference type="Pfam" id="PF13424">
    <property type="entry name" value="TPR_12"/>
    <property type="match status" value="1"/>
</dbReference>
<gene>
    <name evidence="3" type="ORF">PV399_45155</name>
    <name evidence="4" type="ORF">PV666_49560</name>
</gene>
<dbReference type="GO" id="GO:0006355">
    <property type="term" value="P:regulation of DNA-templated transcription"/>
    <property type="evidence" value="ECO:0007669"/>
    <property type="project" value="InterPro"/>
</dbReference>
<feature type="domain" description="Bacterial transcriptional activator" evidence="2">
    <location>
        <begin position="93"/>
        <end position="207"/>
    </location>
</feature>
<reference evidence="3 5" key="1">
    <citation type="journal article" date="2023" name="Microb. Genom.">
        <title>Mesoterricola silvestris gen. nov., sp. nov., Mesoterricola sediminis sp. nov., Geothrix oryzae sp. nov., Geothrix edaphica sp. nov., Geothrix rubra sp. nov., and Geothrix limicola sp. nov., six novel members of Acidobacteriota isolated from soils.</title>
        <authorList>
            <person name="Weisberg A.J."/>
            <person name="Pearce E."/>
            <person name="Kramer C.G."/>
            <person name="Chang J.H."/>
            <person name="Clarke C.R."/>
        </authorList>
    </citation>
    <scope>NUCLEOTIDE SEQUENCE</scope>
    <source>
        <strain evidence="4 5">NB05-1H</strain>
        <strain evidence="3">NRRL_B-16521</strain>
    </source>
</reference>
<dbReference type="Gene3D" id="3.40.50.300">
    <property type="entry name" value="P-loop containing nucleotide triphosphate hydrolases"/>
    <property type="match status" value="1"/>
</dbReference>
<evidence type="ECO:0000313" key="5">
    <source>
        <dbReference type="Proteomes" id="UP001272987"/>
    </source>
</evidence>
<evidence type="ECO:0000256" key="1">
    <source>
        <dbReference type="ARBA" id="ARBA00023012"/>
    </source>
</evidence>
<evidence type="ECO:0000259" key="2">
    <source>
        <dbReference type="SMART" id="SM01043"/>
    </source>
</evidence>
<dbReference type="RefSeq" id="WP_223786362.1">
    <property type="nucleotide sequence ID" value="NZ_CP122369.1"/>
</dbReference>
<dbReference type="SUPFAM" id="SSF48452">
    <property type="entry name" value="TPR-like"/>
    <property type="match status" value="3"/>
</dbReference>
<dbReference type="PANTHER" id="PTHR47691">
    <property type="entry name" value="REGULATOR-RELATED"/>
    <property type="match status" value="1"/>
</dbReference>
<accession>A0AAP6BL68</accession>
<dbReference type="SUPFAM" id="SSF46894">
    <property type="entry name" value="C-terminal effector domain of the bipartite response regulators"/>
    <property type="match status" value="1"/>
</dbReference>
<dbReference type="EMBL" id="JARAWC010000070">
    <property type="protein sequence ID" value="MDX2966839.1"/>
    <property type="molecule type" value="Genomic_DNA"/>
</dbReference>
<dbReference type="GO" id="GO:0043531">
    <property type="term" value="F:ADP binding"/>
    <property type="evidence" value="ECO:0007669"/>
    <property type="project" value="InterPro"/>
</dbReference>
<dbReference type="PANTHER" id="PTHR47691:SF3">
    <property type="entry name" value="HTH-TYPE TRANSCRIPTIONAL REGULATOR RV0890C-RELATED"/>
    <property type="match status" value="1"/>
</dbReference>
<dbReference type="InterPro" id="IPR005158">
    <property type="entry name" value="BTAD"/>
</dbReference>
<keyword evidence="1" id="KW-0902">Two-component regulatory system</keyword>